<proteinExistence type="predicted"/>
<dbReference type="RefSeq" id="XP_016758193.1">
    <property type="nucleotide sequence ID" value="XM_016906616.1"/>
</dbReference>
<dbReference type="EMBL" id="KB456268">
    <property type="protein sequence ID" value="EMF10072.1"/>
    <property type="molecule type" value="Genomic_DNA"/>
</dbReference>
<name>M3CCF3_SPHMS</name>
<accession>M3CCF3</accession>
<protein>
    <submittedName>
        <fullName evidence="1">Uncharacterized protein</fullName>
    </submittedName>
</protein>
<keyword evidence="2" id="KW-1185">Reference proteome</keyword>
<dbReference type="Proteomes" id="UP000016931">
    <property type="component" value="Unassembled WGS sequence"/>
</dbReference>
<gene>
    <name evidence="1" type="ORF">SEPMUDRAFT_151129</name>
</gene>
<reference evidence="1 2" key="1">
    <citation type="journal article" date="2012" name="PLoS Pathog.">
        <title>Diverse lifestyles and strategies of plant pathogenesis encoded in the genomes of eighteen Dothideomycetes fungi.</title>
        <authorList>
            <person name="Ohm R.A."/>
            <person name="Feau N."/>
            <person name="Henrissat B."/>
            <person name="Schoch C.L."/>
            <person name="Horwitz B.A."/>
            <person name="Barry K.W."/>
            <person name="Condon B.J."/>
            <person name="Copeland A.C."/>
            <person name="Dhillon B."/>
            <person name="Glaser F."/>
            <person name="Hesse C.N."/>
            <person name="Kosti I."/>
            <person name="LaButti K."/>
            <person name="Lindquist E.A."/>
            <person name="Lucas S."/>
            <person name="Salamov A.A."/>
            <person name="Bradshaw R.E."/>
            <person name="Ciuffetti L."/>
            <person name="Hamelin R.C."/>
            <person name="Kema G.H.J."/>
            <person name="Lawrence C."/>
            <person name="Scott J.A."/>
            <person name="Spatafora J.W."/>
            <person name="Turgeon B.G."/>
            <person name="de Wit P.J.G.M."/>
            <person name="Zhong S."/>
            <person name="Goodwin S.B."/>
            <person name="Grigoriev I.V."/>
        </authorList>
    </citation>
    <scope>NUCLEOTIDE SEQUENCE [LARGE SCALE GENOMIC DNA]</scope>
    <source>
        <strain evidence="1 2">SO2202</strain>
    </source>
</reference>
<evidence type="ECO:0000313" key="1">
    <source>
        <dbReference type="EMBL" id="EMF10072.1"/>
    </source>
</evidence>
<dbReference type="HOGENOM" id="CLU_2814058_0_0_1"/>
<dbReference type="AlphaFoldDB" id="M3CCF3"/>
<dbReference type="GeneID" id="27903753"/>
<evidence type="ECO:0000313" key="2">
    <source>
        <dbReference type="Proteomes" id="UP000016931"/>
    </source>
</evidence>
<sequence>MKEGEKKKEKEKEKKLHPPRHAHVAALQDIPLHLPIVATKLQKLQRGRVCLLPVPGCRLLAGARHGI</sequence>
<organism evidence="1 2">
    <name type="scientific">Sphaerulina musiva (strain SO2202)</name>
    <name type="common">Poplar stem canker fungus</name>
    <name type="synonym">Septoria musiva</name>
    <dbReference type="NCBI Taxonomy" id="692275"/>
    <lineage>
        <taxon>Eukaryota</taxon>
        <taxon>Fungi</taxon>
        <taxon>Dikarya</taxon>
        <taxon>Ascomycota</taxon>
        <taxon>Pezizomycotina</taxon>
        <taxon>Dothideomycetes</taxon>
        <taxon>Dothideomycetidae</taxon>
        <taxon>Mycosphaerellales</taxon>
        <taxon>Mycosphaerellaceae</taxon>
        <taxon>Sphaerulina</taxon>
    </lineage>
</organism>